<evidence type="ECO:0000256" key="1">
    <source>
        <dbReference type="SAM" id="Phobius"/>
    </source>
</evidence>
<evidence type="ECO:0000313" key="3">
    <source>
        <dbReference type="EMBL" id="QYD66999.1"/>
    </source>
</evidence>
<dbReference type="CDD" id="cd12108">
    <property type="entry name" value="Hr-like"/>
    <property type="match status" value="1"/>
</dbReference>
<reference evidence="3 4" key="1">
    <citation type="submission" date="2021-07" db="EMBL/GenBank/DDBJ databases">
        <title>Paraburkholderia edwinii protects Aspergillus sp. from phenazines by acting as a toxin sponge.</title>
        <authorList>
            <person name="Dahlstrom K.M."/>
            <person name="Newman D.K."/>
        </authorList>
    </citation>
    <scope>NUCLEOTIDE SEQUENCE [LARGE SCALE GENOMIC DNA]</scope>
    <source>
        <strain evidence="3 4">Pe01</strain>
    </source>
</reference>
<protein>
    <submittedName>
        <fullName evidence="3">Hemerythrin domain-containing protein</fullName>
    </submittedName>
</protein>
<gene>
    <name evidence="3" type="ORF">KZJ38_11285</name>
</gene>
<feature type="transmembrane region" description="Helical" evidence="1">
    <location>
        <begin position="165"/>
        <end position="185"/>
    </location>
</feature>
<dbReference type="RefSeq" id="WP_219795993.1">
    <property type="nucleotide sequence ID" value="NZ_CP080095.1"/>
</dbReference>
<keyword evidence="1" id="KW-0812">Transmembrane</keyword>
<organism evidence="3 4">
    <name type="scientific">Paraburkholderia edwinii</name>
    <dbReference type="NCBI Taxonomy" id="2861782"/>
    <lineage>
        <taxon>Bacteria</taxon>
        <taxon>Pseudomonadati</taxon>
        <taxon>Pseudomonadota</taxon>
        <taxon>Betaproteobacteria</taxon>
        <taxon>Burkholderiales</taxon>
        <taxon>Burkholderiaceae</taxon>
        <taxon>Paraburkholderia</taxon>
    </lineage>
</organism>
<feature type="domain" description="Hemerythrin-like" evidence="2">
    <location>
        <begin position="11"/>
        <end position="127"/>
    </location>
</feature>
<dbReference type="Gene3D" id="1.20.120.520">
    <property type="entry name" value="nmb1532 protein domain like"/>
    <property type="match status" value="1"/>
</dbReference>
<accession>A0ABX8UJ05</accession>
<keyword evidence="1" id="KW-0472">Membrane</keyword>
<proteinExistence type="predicted"/>
<dbReference type="PANTHER" id="PTHR35585:SF1">
    <property type="entry name" value="HHE DOMAIN PROTEIN (AFU_ORTHOLOGUE AFUA_4G00730)"/>
    <property type="match status" value="1"/>
</dbReference>
<dbReference type="InterPro" id="IPR012312">
    <property type="entry name" value="Hemerythrin-like"/>
</dbReference>
<evidence type="ECO:0000259" key="2">
    <source>
        <dbReference type="Pfam" id="PF01814"/>
    </source>
</evidence>
<dbReference type="EMBL" id="CP080095">
    <property type="protein sequence ID" value="QYD66999.1"/>
    <property type="molecule type" value="Genomic_DNA"/>
</dbReference>
<dbReference type="Proteomes" id="UP000826462">
    <property type="component" value="Chromosome 1"/>
</dbReference>
<dbReference type="Pfam" id="PF01814">
    <property type="entry name" value="Hemerythrin"/>
    <property type="match status" value="1"/>
</dbReference>
<keyword evidence="4" id="KW-1185">Reference proteome</keyword>
<keyword evidence="1" id="KW-1133">Transmembrane helix</keyword>
<evidence type="ECO:0000313" key="4">
    <source>
        <dbReference type="Proteomes" id="UP000826462"/>
    </source>
</evidence>
<dbReference type="PANTHER" id="PTHR35585">
    <property type="entry name" value="HHE DOMAIN PROTEIN (AFU_ORTHOLOGUE AFUA_4G00730)"/>
    <property type="match status" value="1"/>
</dbReference>
<name>A0ABX8UJ05_9BURK</name>
<sequence length="199" mass="22262">MTDLSSASPTITSMIRMDHTHVLCAFHRYRLSSPWWRKRAIVGSVCTALEIHAQLEEEIFYPAVARVAPDNDAVKKSKPEHNEMREMIEKLRSMGPENAAYDGLFMQLMRITIHHVADEETVLLPMAERSLKNELSSLGAAMTRRRMQLLGERPIDVAVHTAGTFPIAAAVLTGLAVFAVSGIFGRSSARRRGRSREYA</sequence>